<proteinExistence type="predicted"/>
<comment type="caution">
    <text evidence="2">The sequence shown here is derived from an EMBL/GenBank/DDBJ whole genome shotgun (WGS) entry which is preliminary data.</text>
</comment>
<dbReference type="Proteomes" id="UP000247569">
    <property type="component" value="Unassembled WGS sequence"/>
</dbReference>
<accession>A0A318JXN1</accession>
<feature type="region of interest" description="Disordered" evidence="1">
    <location>
        <begin position="90"/>
        <end position="125"/>
    </location>
</feature>
<protein>
    <submittedName>
        <fullName evidence="2">Uncharacterized protein</fullName>
    </submittedName>
</protein>
<organism evidence="2 3">
    <name type="scientific">Nocardia tenerifensis</name>
    <dbReference type="NCBI Taxonomy" id="228006"/>
    <lineage>
        <taxon>Bacteria</taxon>
        <taxon>Bacillati</taxon>
        <taxon>Actinomycetota</taxon>
        <taxon>Actinomycetes</taxon>
        <taxon>Mycobacteriales</taxon>
        <taxon>Nocardiaceae</taxon>
        <taxon>Nocardia</taxon>
    </lineage>
</organism>
<dbReference type="EMBL" id="QJKF01000013">
    <property type="protein sequence ID" value="PXX58667.1"/>
    <property type="molecule type" value="Genomic_DNA"/>
</dbReference>
<evidence type="ECO:0000313" key="3">
    <source>
        <dbReference type="Proteomes" id="UP000247569"/>
    </source>
</evidence>
<keyword evidence="3" id="KW-1185">Reference proteome</keyword>
<evidence type="ECO:0000256" key="1">
    <source>
        <dbReference type="SAM" id="MobiDB-lite"/>
    </source>
</evidence>
<evidence type="ECO:0000313" key="2">
    <source>
        <dbReference type="EMBL" id="PXX58667.1"/>
    </source>
</evidence>
<dbReference type="OrthoDB" id="4520869at2"/>
<reference evidence="2 3" key="1">
    <citation type="submission" date="2018-05" db="EMBL/GenBank/DDBJ databases">
        <title>Genomic Encyclopedia of Type Strains, Phase IV (KMG-IV): sequencing the most valuable type-strain genomes for metagenomic binning, comparative biology and taxonomic classification.</title>
        <authorList>
            <person name="Goeker M."/>
        </authorList>
    </citation>
    <scope>NUCLEOTIDE SEQUENCE [LARGE SCALE GENOMIC DNA]</scope>
    <source>
        <strain evidence="2 3">DSM 44704</strain>
    </source>
</reference>
<sequence>MPVVRRFWIEFDRDREPAWPGSYVGVTGYGEQDCLTMVTDLLPDGAESRRVRRITPDIVVDENLSVNIRALGVPVWRGVWYPPSNLRTGPTWRPRGVGRNPAAPLSGPERRTDSPTQPGAAVRPDPLPEWWDEIPHVDSLLWPAGNLPYTYLGDQMWRYAPELRRAIIEEPSYGDMVREALDYVIARRPTPSDWFDPNTTTFLDQQHQNEYLRTFRDYLFGHHPHPIYPPRKPLAPDADTTSFDE</sequence>
<dbReference type="AlphaFoldDB" id="A0A318JXN1"/>
<gene>
    <name evidence="2" type="ORF">DFR70_1132</name>
</gene>
<name>A0A318JXN1_9NOCA</name>
<dbReference type="RefSeq" id="WP_040734437.1">
    <property type="nucleotide sequence ID" value="NZ_QJKF01000013.1"/>
</dbReference>